<name>A0AAV7VQM4_PLEWA</name>
<reference evidence="2" key="1">
    <citation type="journal article" date="2022" name="bioRxiv">
        <title>Sequencing and chromosome-scale assembly of the giantPleurodeles waltlgenome.</title>
        <authorList>
            <person name="Brown T."/>
            <person name="Elewa A."/>
            <person name="Iarovenko S."/>
            <person name="Subramanian E."/>
            <person name="Araus A.J."/>
            <person name="Petzold A."/>
            <person name="Susuki M."/>
            <person name="Suzuki K.-i.T."/>
            <person name="Hayashi T."/>
            <person name="Toyoda A."/>
            <person name="Oliveira C."/>
            <person name="Osipova E."/>
            <person name="Leigh N.D."/>
            <person name="Simon A."/>
            <person name="Yun M.H."/>
        </authorList>
    </citation>
    <scope>NUCLEOTIDE SEQUENCE</scope>
    <source>
        <strain evidence="2">20211129_DDA</strain>
        <tissue evidence="2">Liver</tissue>
    </source>
</reference>
<organism evidence="2 3">
    <name type="scientific">Pleurodeles waltl</name>
    <name type="common">Iberian ribbed newt</name>
    <dbReference type="NCBI Taxonomy" id="8319"/>
    <lineage>
        <taxon>Eukaryota</taxon>
        <taxon>Metazoa</taxon>
        <taxon>Chordata</taxon>
        <taxon>Craniata</taxon>
        <taxon>Vertebrata</taxon>
        <taxon>Euteleostomi</taxon>
        <taxon>Amphibia</taxon>
        <taxon>Batrachia</taxon>
        <taxon>Caudata</taxon>
        <taxon>Salamandroidea</taxon>
        <taxon>Salamandridae</taxon>
        <taxon>Pleurodelinae</taxon>
        <taxon>Pleurodeles</taxon>
    </lineage>
</organism>
<proteinExistence type="predicted"/>
<sequence length="88" mass="8943">MITDLISTERLPAWSPSSGGCLGSGGTGGEGSGATGEPCRWQTNGRAAAEAGGSVREEALHRVNHLRAHSQSLQSAQGASRATKAPDQ</sequence>
<dbReference type="Proteomes" id="UP001066276">
    <property type="component" value="Chromosome 2_1"/>
</dbReference>
<protein>
    <submittedName>
        <fullName evidence="2">Uncharacterized protein</fullName>
    </submittedName>
</protein>
<evidence type="ECO:0000256" key="1">
    <source>
        <dbReference type="SAM" id="MobiDB-lite"/>
    </source>
</evidence>
<comment type="caution">
    <text evidence="2">The sequence shown here is derived from an EMBL/GenBank/DDBJ whole genome shotgun (WGS) entry which is preliminary data.</text>
</comment>
<feature type="region of interest" description="Disordered" evidence="1">
    <location>
        <begin position="67"/>
        <end position="88"/>
    </location>
</feature>
<accession>A0AAV7VQM4</accession>
<feature type="region of interest" description="Disordered" evidence="1">
    <location>
        <begin position="1"/>
        <end position="38"/>
    </location>
</feature>
<evidence type="ECO:0000313" key="2">
    <source>
        <dbReference type="EMBL" id="KAJ1202676.1"/>
    </source>
</evidence>
<dbReference type="AlphaFoldDB" id="A0AAV7VQM4"/>
<gene>
    <name evidence="2" type="ORF">NDU88_006473</name>
</gene>
<keyword evidence="3" id="KW-1185">Reference proteome</keyword>
<feature type="compositionally biased region" description="Polar residues" evidence="1">
    <location>
        <begin position="69"/>
        <end position="80"/>
    </location>
</feature>
<dbReference type="EMBL" id="JANPWB010000003">
    <property type="protein sequence ID" value="KAJ1202676.1"/>
    <property type="molecule type" value="Genomic_DNA"/>
</dbReference>
<evidence type="ECO:0000313" key="3">
    <source>
        <dbReference type="Proteomes" id="UP001066276"/>
    </source>
</evidence>
<feature type="compositionally biased region" description="Gly residues" evidence="1">
    <location>
        <begin position="20"/>
        <end position="34"/>
    </location>
</feature>